<gene>
    <name evidence="7" type="ORF">DPMN_034406</name>
</gene>
<dbReference type="EMBL" id="JAIWYP010000002">
    <property type="protein sequence ID" value="KAH3871212.1"/>
    <property type="molecule type" value="Genomic_DNA"/>
</dbReference>
<dbReference type="AlphaFoldDB" id="A0A9D4M911"/>
<protein>
    <recommendedName>
        <fullName evidence="6">Polycystin domain-containing protein</fullName>
    </recommendedName>
</protein>
<keyword evidence="8" id="KW-1185">Reference proteome</keyword>
<proteinExistence type="inferred from homology"/>
<evidence type="ECO:0000256" key="5">
    <source>
        <dbReference type="ARBA" id="ARBA00023136"/>
    </source>
</evidence>
<evidence type="ECO:0000256" key="1">
    <source>
        <dbReference type="ARBA" id="ARBA00004141"/>
    </source>
</evidence>
<dbReference type="PANTHER" id="PTHR10877">
    <property type="entry name" value="POLYCYSTIN FAMILY MEMBER"/>
    <property type="match status" value="1"/>
</dbReference>
<comment type="similarity">
    <text evidence="2">Belongs to the polycystin family.</text>
</comment>
<evidence type="ECO:0000313" key="7">
    <source>
        <dbReference type="EMBL" id="KAH3871212.1"/>
    </source>
</evidence>
<dbReference type="InterPro" id="IPR051223">
    <property type="entry name" value="Polycystin"/>
</dbReference>
<comment type="caution">
    <text evidence="7">The sequence shown here is derived from an EMBL/GenBank/DDBJ whole genome shotgun (WGS) entry which is preliminary data.</text>
</comment>
<keyword evidence="4" id="KW-1133">Transmembrane helix</keyword>
<dbReference type="PANTHER" id="PTHR10877:SF183">
    <property type="entry name" value="AT14535P-RELATED"/>
    <property type="match status" value="1"/>
</dbReference>
<reference evidence="7" key="2">
    <citation type="submission" date="2020-11" db="EMBL/GenBank/DDBJ databases">
        <authorList>
            <person name="McCartney M.A."/>
            <person name="Auch B."/>
            <person name="Kono T."/>
            <person name="Mallez S."/>
            <person name="Becker A."/>
            <person name="Gohl D.M."/>
            <person name="Silverstein K.A.T."/>
            <person name="Koren S."/>
            <person name="Bechman K.B."/>
            <person name="Herman A."/>
            <person name="Abrahante J.E."/>
            <person name="Garbe J."/>
        </authorList>
    </citation>
    <scope>NUCLEOTIDE SEQUENCE</scope>
    <source>
        <strain evidence="7">Duluth1</strain>
        <tissue evidence="7">Whole animal</tissue>
    </source>
</reference>
<dbReference type="Proteomes" id="UP000828390">
    <property type="component" value="Unassembled WGS sequence"/>
</dbReference>
<comment type="subcellular location">
    <subcellularLocation>
        <location evidence="1">Membrane</location>
        <topology evidence="1">Multi-pass membrane protein</topology>
    </subcellularLocation>
</comment>
<evidence type="ECO:0000256" key="3">
    <source>
        <dbReference type="ARBA" id="ARBA00022692"/>
    </source>
</evidence>
<reference evidence="7" key="1">
    <citation type="journal article" date="2019" name="bioRxiv">
        <title>The Genome of the Zebra Mussel, Dreissena polymorpha: A Resource for Invasive Species Research.</title>
        <authorList>
            <person name="McCartney M.A."/>
            <person name="Auch B."/>
            <person name="Kono T."/>
            <person name="Mallez S."/>
            <person name="Zhang Y."/>
            <person name="Obille A."/>
            <person name="Becker A."/>
            <person name="Abrahante J.E."/>
            <person name="Garbe J."/>
            <person name="Badalamenti J.P."/>
            <person name="Herman A."/>
            <person name="Mangelson H."/>
            <person name="Liachko I."/>
            <person name="Sullivan S."/>
            <person name="Sone E.D."/>
            <person name="Koren S."/>
            <person name="Silverstein K.A.T."/>
            <person name="Beckman K.B."/>
            <person name="Gohl D.M."/>
        </authorList>
    </citation>
    <scope>NUCLEOTIDE SEQUENCE</scope>
    <source>
        <strain evidence="7">Duluth1</strain>
        <tissue evidence="7">Whole animal</tissue>
    </source>
</reference>
<organism evidence="7 8">
    <name type="scientific">Dreissena polymorpha</name>
    <name type="common">Zebra mussel</name>
    <name type="synonym">Mytilus polymorpha</name>
    <dbReference type="NCBI Taxonomy" id="45954"/>
    <lineage>
        <taxon>Eukaryota</taxon>
        <taxon>Metazoa</taxon>
        <taxon>Spiralia</taxon>
        <taxon>Lophotrochozoa</taxon>
        <taxon>Mollusca</taxon>
        <taxon>Bivalvia</taxon>
        <taxon>Autobranchia</taxon>
        <taxon>Heteroconchia</taxon>
        <taxon>Euheterodonta</taxon>
        <taxon>Imparidentia</taxon>
        <taxon>Neoheterodontei</taxon>
        <taxon>Myida</taxon>
        <taxon>Dreissenoidea</taxon>
        <taxon>Dreissenidae</taxon>
        <taxon>Dreissena</taxon>
    </lineage>
</organism>
<feature type="domain" description="Polycystin" evidence="6">
    <location>
        <begin position="2"/>
        <end position="57"/>
    </location>
</feature>
<evidence type="ECO:0000256" key="4">
    <source>
        <dbReference type="ARBA" id="ARBA00022989"/>
    </source>
</evidence>
<evidence type="ECO:0000313" key="8">
    <source>
        <dbReference type="Proteomes" id="UP000828390"/>
    </source>
</evidence>
<name>A0A9D4M911_DREPO</name>
<keyword evidence="3" id="KW-0812">Transmembrane</keyword>
<sequence length="57" mass="6652">MVLEFLRSTSWIDSGTRAVIVEFNLYNPNMNLWGVSMYLLEFLQTGGEKKYLNVKSF</sequence>
<accession>A0A9D4M911</accession>
<dbReference type="GO" id="GO:0016020">
    <property type="term" value="C:membrane"/>
    <property type="evidence" value="ECO:0007669"/>
    <property type="project" value="UniProtKB-SubCell"/>
</dbReference>
<evidence type="ECO:0000256" key="2">
    <source>
        <dbReference type="ARBA" id="ARBA00007200"/>
    </source>
</evidence>
<dbReference type="InterPro" id="IPR046791">
    <property type="entry name" value="Polycystin_dom"/>
</dbReference>
<evidence type="ECO:0000259" key="6">
    <source>
        <dbReference type="Pfam" id="PF20519"/>
    </source>
</evidence>
<keyword evidence="5" id="KW-0472">Membrane</keyword>
<dbReference type="Pfam" id="PF20519">
    <property type="entry name" value="Polycystin_dom"/>
    <property type="match status" value="1"/>
</dbReference>